<protein>
    <submittedName>
        <fullName evidence="1">Uncharacterized protein</fullName>
    </submittedName>
</protein>
<proteinExistence type="predicted"/>
<dbReference type="HOGENOM" id="CLU_178588_2_0_5"/>
<geneLocation type="plasmid" evidence="1">
    <name>pRSPA02</name>
</geneLocation>
<name>A4X017_CERS5</name>
<dbReference type="EMBL" id="CP000663">
    <property type="protein sequence ID" value="ABP72981.1"/>
    <property type="molecule type" value="Genomic_DNA"/>
</dbReference>
<dbReference type="AlphaFoldDB" id="A4X017"/>
<gene>
    <name evidence="1" type="ordered locus">Rsph17025_4130</name>
</gene>
<evidence type="ECO:0000313" key="1">
    <source>
        <dbReference type="EMBL" id="ABP72981.1"/>
    </source>
</evidence>
<dbReference type="KEGG" id="rsq:Rsph17025_4130"/>
<organism evidence="1">
    <name type="scientific">Cereibacter sphaeroides (strain ATCC 17025 / ATH 2.4.3)</name>
    <name type="common">Rhodobacter sphaeroides</name>
    <dbReference type="NCBI Taxonomy" id="349102"/>
    <lineage>
        <taxon>Bacteria</taxon>
        <taxon>Pseudomonadati</taxon>
        <taxon>Pseudomonadota</taxon>
        <taxon>Alphaproteobacteria</taxon>
        <taxon>Rhodobacterales</taxon>
        <taxon>Paracoccaceae</taxon>
        <taxon>Cereibacter</taxon>
    </lineage>
</organism>
<reference evidence="1" key="1">
    <citation type="submission" date="2007-04" db="EMBL/GenBank/DDBJ databases">
        <title>Complete sequence of plasmid pRSPA02 of Rhodobacter sphaeroides ATCC 17025.</title>
        <authorList>
            <consortium name="US DOE Joint Genome Institute"/>
            <person name="Copeland A."/>
            <person name="Lucas S."/>
            <person name="Lapidus A."/>
            <person name="Barry K."/>
            <person name="Detter J.C."/>
            <person name="Glavina del Rio T."/>
            <person name="Hammon N."/>
            <person name="Israni S."/>
            <person name="Dalin E."/>
            <person name="Tice H."/>
            <person name="Pitluck S."/>
            <person name="Chertkov O."/>
            <person name="Brettin T."/>
            <person name="Bruce D."/>
            <person name="Han C."/>
            <person name="Schmutz J."/>
            <person name="Larimer F."/>
            <person name="Land M."/>
            <person name="Hauser L."/>
            <person name="Kyrpides N."/>
            <person name="Kim E."/>
            <person name="Richardson P."/>
            <person name="Mackenzie C."/>
            <person name="Choudhary M."/>
            <person name="Donohue T.J."/>
            <person name="Kaplan S."/>
        </authorList>
    </citation>
    <scope>NUCLEOTIDE SEQUENCE [LARGE SCALE GENOMIC DNA]</scope>
    <source>
        <strain evidence="1">ATCC 17025</strain>
        <plasmid evidence="1">pRSPA02</plasmid>
    </source>
</reference>
<accession>A4X017</accession>
<keyword evidence="1" id="KW-0614">Plasmid</keyword>
<sequence length="67" mass="7377">MAVRHRTVRTKGALSQKTAKLMVFKLIQAASKTWRRLKGANHLPRVIEGVKFNDGVATTGDTESRAA</sequence>